<dbReference type="PROSITE" id="PS50042">
    <property type="entry name" value="CNMP_BINDING_3"/>
    <property type="match status" value="1"/>
</dbReference>
<name>A0ABT9SK38_9FLAO</name>
<feature type="domain" description="HTH crp-type" evidence="5">
    <location>
        <begin position="137"/>
        <end position="204"/>
    </location>
</feature>
<organism evidence="6 7">
    <name type="scientific">Chryseobacterium lathyri</name>
    <dbReference type="NCBI Taxonomy" id="395933"/>
    <lineage>
        <taxon>Bacteria</taxon>
        <taxon>Pseudomonadati</taxon>
        <taxon>Bacteroidota</taxon>
        <taxon>Flavobacteriia</taxon>
        <taxon>Flavobacteriales</taxon>
        <taxon>Weeksellaceae</taxon>
        <taxon>Chryseobacterium group</taxon>
        <taxon>Chryseobacterium</taxon>
    </lineage>
</organism>
<dbReference type="SUPFAM" id="SSF46785">
    <property type="entry name" value="Winged helix' DNA-binding domain"/>
    <property type="match status" value="1"/>
</dbReference>
<evidence type="ECO:0000259" key="4">
    <source>
        <dbReference type="PROSITE" id="PS50042"/>
    </source>
</evidence>
<dbReference type="InterPro" id="IPR018490">
    <property type="entry name" value="cNMP-bd_dom_sf"/>
</dbReference>
<evidence type="ECO:0000256" key="2">
    <source>
        <dbReference type="ARBA" id="ARBA00023125"/>
    </source>
</evidence>
<dbReference type="Gene3D" id="2.60.120.10">
    <property type="entry name" value="Jelly Rolls"/>
    <property type="match status" value="1"/>
</dbReference>
<dbReference type="PRINTS" id="PR00034">
    <property type="entry name" value="HTHCRP"/>
</dbReference>
<sequence>MKTISCMNIDEKVLYSYGGETKQYKKGEIIYREGDYSLYYLQIVEGKVKLNNYDEEGKEFIHNILGKNQSFGDSMLFLDKFYPMNAICINPLEIIRVPKDQFLKLIKTDPKLSLEMNACLSHRLYFKAIMIQNMASLNPASRLTGLLNYLKSYHDDSCGSCFHVQLTRQQIANLVGLRVETVIRALKKMEKEGSITIENRKIIY</sequence>
<keyword evidence="3" id="KW-0804">Transcription</keyword>
<dbReference type="CDD" id="cd00038">
    <property type="entry name" value="CAP_ED"/>
    <property type="match status" value="1"/>
</dbReference>
<evidence type="ECO:0000256" key="3">
    <source>
        <dbReference type="ARBA" id="ARBA00023163"/>
    </source>
</evidence>
<protein>
    <submittedName>
        <fullName evidence="6">CRP-like cAMP-binding protein</fullName>
    </submittedName>
</protein>
<dbReference type="Pfam" id="PF00027">
    <property type="entry name" value="cNMP_binding"/>
    <property type="match status" value="1"/>
</dbReference>
<evidence type="ECO:0000259" key="5">
    <source>
        <dbReference type="PROSITE" id="PS51063"/>
    </source>
</evidence>
<evidence type="ECO:0000313" key="7">
    <source>
        <dbReference type="Proteomes" id="UP001235513"/>
    </source>
</evidence>
<dbReference type="InterPro" id="IPR050397">
    <property type="entry name" value="Env_Response_Regulators"/>
</dbReference>
<dbReference type="RefSeq" id="WP_306842574.1">
    <property type="nucleotide sequence ID" value="NZ_JAUSRL010000002.1"/>
</dbReference>
<evidence type="ECO:0000313" key="6">
    <source>
        <dbReference type="EMBL" id="MDP9959668.1"/>
    </source>
</evidence>
<dbReference type="InterPro" id="IPR036390">
    <property type="entry name" value="WH_DNA-bd_sf"/>
</dbReference>
<dbReference type="SUPFAM" id="SSF51206">
    <property type="entry name" value="cAMP-binding domain-like"/>
    <property type="match status" value="1"/>
</dbReference>
<evidence type="ECO:0000256" key="1">
    <source>
        <dbReference type="ARBA" id="ARBA00023015"/>
    </source>
</evidence>
<keyword evidence="7" id="KW-1185">Reference proteome</keyword>
<dbReference type="SMART" id="SM00100">
    <property type="entry name" value="cNMP"/>
    <property type="match status" value="1"/>
</dbReference>
<dbReference type="InterPro" id="IPR000595">
    <property type="entry name" value="cNMP-bd_dom"/>
</dbReference>
<gene>
    <name evidence="6" type="ORF">J2T04_001547</name>
</gene>
<feature type="domain" description="Cyclic nucleotide-binding" evidence="4">
    <location>
        <begin position="20"/>
        <end position="106"/>
    </location>
</feature>
<comment type="caution">
    <text evidence="6">The sequence shown here is derived from an EMBL/GenBank/DDBJ whole genome shotgun (WGS) entry which is preliminary data.</text>
</comment>
<reference evidence="6 7" key="1">
    <citation type="submission" date="2023-07" db="EMBL/GenBank/DDBJ databases">
        <title>Sorghum-associated microbial communities from plants grown in Nebraska, USA.</title>
        <authorList>
            <person name="Schachtman D."/>
        </authorList>
    </citation>
    <scope>NUCLEOTIDE SEQUENCE [LARGE SCALE GENOMIC DNA]</scope>
    <source>
        <strain evidence="6 7">CC351</strain>
    </source>
</reference>
<proteinExistence type="predicted"/>
<accession>A0ABT9SK38</accession>
<dbReference type="SMART" id="SM00419">
    <property type="entry name" value="HTH_CRP"/>
    <property type="match status" value="1"/>
</dbReference>
<dbReference type="InterPro" id="IPR014710">
    <property type="entry name" value="RmlC-like_jellyroll"/>
</dbReference>
<dbReference type="PANTHER" id="PTHR24567">
    <property type="entry name" value="CRP FAMILY TRANSCRIPTIONAL REGULATORY PROTEIN"/>
    <property type="match status" value="1"/>
</dbReference>
<dbReference type="Proteomes" id="UP001235513">
    <property type="component" value="Unassembled WGS sequence"/>
</dbReference>
<dbReference type="EMBL" id="JAUSRL010000002">
    <property type="protein sequence ID" value="MDP9959668.1"/>
    <property type="molecule type" value="Genomic_DNA"/>
</dbReference>
<dbReference type="PANTHER" id="PTHR24567:SF26">
    <property type="entry name" value="REGULATORY PROTEIN YEIL"/>
    <property type="match status" value="1"/>
</dbReference>
<dbReference type="CDD" id="cd00092">
    <property type="entry name" value="HTH_CRP"/>
    <property type="match status" value="1"/>
</dbReference>
<dbReference type="InterPro" id="IPR012318">
    <property type="entry name" value="HTH_CRP"/>
</dbReference>
<keyword evidence="1" id="KW-0805">Transcription regulation</keyword>
<dbReference type="PROSITE" id="PS51063">
    <property type="entry name" value="HTH_CRP_2"/>
    <property type="match status" value="1"/>
</dbReference>
<keyword evidence="2" id="KW-0238">DNA-binding</keyword>
<dbReference type="Pfam" id="PF13545">
    <property type="entry name" value="HTH_Crp_2"/>
    <property type="match status" value="1"/>
</dbReference>